<comment type="caution">
    <text evidence="9">The sequence shown here is derived from an EMBL/GenBank/DDBJ whole genome shotgun (WGS) entry which is preliminary data.</text>
</comment>
<dbReference type="InterPro" id="IPR018617">
    <property type="entry name" value="Ima1_N"/>
</dbReference>
<evidence type="ECO:0000256" key="1">
    <source>
        <dbReference type="ARBA" id="ARBA00004473"/>
    </source>
</evidence>
<evidence type="ECO:0000256" key="4">
    <source>
        <dbReference type="ARBA" id="ARBA00022989"/>
    </source>
</evidence>
<dbReference type="PANTHER" id="PTHR28646:SF1">
    <property type="entry name" value="TRANSMEMBRANE PROTEIN 201"/>
    <property type="match status" value="1"/>
</dbReference>
<feature type="transmembrane region" description="Helical" evidence="7">
    <location>
        <begin position="563"/>
        <end position="585"/>
    </location>
</feature>
<dbReference type="EMBL" id="JAODUO010001224">
    <property type="protein sequence ID" value="KAK2168583.1"/>
    <property type="molecule type" value="Genomic_DNA"/>
</dbReference>
<feature type="transmembrane region" description="Helical" evidence="7">
    <location>
        <begin position="16"/>
        <end position="37"/>
    </location>
</feature>
<feature type="transmembrane region" description="Helical" evidence="7">
    <location>
        <begin position="318"/>
        <end position="339"/>
    </location>
</feature>
<keyword evidence="4 7" id="KW-1133">Transmembrane helix</keyword>
<evidence type="ECO:0000256" key="2">
    <source>
        <dbReference type="ARBA" id="ARBA00007600"/>
    </source>
</evidence>
<feature type="transmembrane region" description="Helical" evidence="7">
    <location>
        <begin position="212"/>
        <end position="233"/>
    </location>
</feature>
<name>A0AAD9KDP4_RIDPI</name>
<evidence type="ECO:0000256" key="7">
    <source>
        <dbReference type="SAM" id="Phobius"/>
    </source>
</evidence>
<evidence type="ECO:0000256" key="5">
    <source>
        <dbReference type="ARBA" id="ARBA00023136"/>
    </source>
</evidence>
<comment type="similarity">
    <text evidence="2">Belongs to the TMEM201 family.</text>
</comment>
<dbReference type="GO" id="GO:0030473">
    <property type="term" value="P:nuclear migration along microtubule"/>
    <property type="evidence" value="ECO:0007669"/>
    <property type="project" value="TreeGrafter"/>
</dbReference>
<dbReference type="GO" id="GO:0005637">
    <property type="term" value="C:nuclear inner membrane"/>
    <property type="evidence" value="ECO:0007669"/>
    <property type="project" value="UniProtKB-SubCell"/>
</dbReference>
<proteinExistence type="inferred from homology"/>
<evidence type="ECO:0000313" key="9">
    <source>
        <dbReference type="EMBL" id="KAK2168583.1"/>
    </source>
</evidence>
<dbReference type="InterPro" id="IPR040041">
    <property type="entry name" value="TMEM201"/>
</dbReference>
<sequence length="589" mass="64911">MVNKTGIENVADINVVLPWLAGFSFFCAVAAIAYRILRPRFPVRVNCWFCSKDTTVPYGNRNCWDCPSCDQYNGFTADNDYNKPIPSQYSESLNHPVPAANSSRTFIGGDNDLCERCNQNQLLRVKQLANFVAYDEANYDMEVEAYRRHLDDVYRLCKACDFHVQQVLERQDRELWHKLQQVRSPDTTTLSDNDSVYSNPVIDSTAVSRPACMFRTASLLCALAVFLCNMHTLGRRNMVSYTRVTLLPAQVTVGLRVVSQHVCVVIIAGFLLAAIAIYVNGKHRVHVSGAGSLFSWLVLFLLHCGGMTQILPHHHGDLLLQCTVATVNVLLVACSMVFVRQKRVRRITLRKHTRRRQVDGNVSITETCDSSSSVTGMGDFESVSLRGDHTENRQMGVFAVPRSVPKHVNMSPPSSPTESMRHRRNRPLISPARFKAPPISREGVVPTQNLGHALSVIGSVHRAAHLFGGSSSGASLQRPSSVLSFTSPTPASLLASNSFYSPSTISGYAASDISSVFSDVRLADDPVSNGSERSSVSSRCEVDTTTDCAPVAARVPPKQQSSFTTSLLGISIVVNLLLCLVFFGFKWES</sequence>
<keyword evidence="10" id="KW-1185">Reference proteome</keyword>
<feature type="transmembrane region" description="Helical" evidence="7">
    <location>
        <begin position="253"/>
        <end position="279"/>
    </location>
</feature>
<dbReference type="AlphaFoldDB" id="A0AAD9KDP4"/>
<evidence type="ECO:0000259" key="8">
    <source>
        <dbReference type="Pfam" id="PF09779"/>
    </source>
</evidence>
<keyword evidence="6" id="KW-0539">Nucleus</keyword>
<evidence type="ECO:0000256" key="3">
    <source>
        <dbReference type="ARBA" id="ARBA00022692"/>
    </source>
</evidence>
<keyword evidence="5 7" id="KW-0472">Membrane</keyword>
<organism evidence="9 10">
    <name type="scientific">Ridgeia piscesae</name>
    <name type="common">Tubeworm</name>
    <dbReference type="NCBI Taxonomy" id="27915"/>
    <lineage>
        <taxon>Eukaryota</taxon>
        <taxon>Metazoa</taxon>
        <taxon>Spiralia</taxon>
        <taxon>Lophotrochozoa</taxon>
        <taxon>Annelida</taxon>
        <taxon>Polychaeta</taxon>
        <taxon>Sedentaria</taxon>
        <taxon>Canalipalpata</taxon>
        <taxon>Sabellida</taxon>
        <taxon>Siboglinidae</taxon>
        <taxon>Ridgeia</taxon>
    </lineage>
</organism>
<feature type="domain" description="Ima1 N-terminal" evidence="8">
    <location>
        <begin position="45"/>
        <end position="164"/>
    </location>
</feature>
<dbReference type="GO" id="GO:0005521">
    <property type="term" value="F:lamin binding"/>
    <property type="evidence" value="ECO:0007669"/>
    <property type="project" value="TreeGrafter"/>
</dbReference>
<evidence type="ECO:0000313" key="10">
    <source>
        <dbReference type="Proteomes" id="UP001209878"/>
    </source>
</evidence>
<comment type="subcellular location">
    <subcellularLocation>
        <location evidence="1">Nucleus inner membrane</location>
        <topology evidence="1">Multi-pass membrane protein</topology>
    </subcellularLocation>
</comment>
<accession>A0AAD9KDP4</accession>
<reference evidence="9" key="1">
    <citation type="journal article" date="2023" name="Mol. Biol. Evol.">
        <title>Third-Generation Sequencing Reveals the Adaptive Role of the Epigenome in Three Deep-Sea Polychaetes.</title>
        <authorList>
            <person name="Perez M."/>
            <person name="Aroh O."/>
            <person name="Sun Y."/>
            <person name="Lan Y."/>
            <person name="Juniper S.K."/>
            <person name="Young C.R."/>
            <person name="Angers B."/>
            <person name="Qian P.Y."/>
        </authorList>
    </citation>
    <scope>NUCLEOTIDE SEQUENCE</scope>
    <source>
        <strain evidence="9">R07B-5</strain>
    </source>
</reference>
<dbReference type="Proteomes" id="UP001209878">
    <property type="component" value="Unassembled WGS sequence"/>
</dbReference>
<gene>
    <name evidence="9" type="ORF">NP493_1224g00022</name>
</gene>
<dbReference type="Pfam" id="PF09779">
    <property type="entry name" value="Ima1_N"/>
    <property type="match status" value="1"/>
</dbReference>
<evidence type="ECO:0000256" key="6">
    <source>
        <dbReference type="ARBA" id="ARBA00023242"/>
    </source>
</evidence>
<dbReference type="GO" id="GO:0051015">
    <property type="term" value="F:actin filament binding"/>
    <property type="evidence" value="ECO:0007669"/>
    <property type="project" value="TreeGrafter"/>
</dbReference>
<keyword evidence="3 7" id="KW-0812">Transmembrane</keyword>
<protein>
    <recommendedName>
        <fullName evidence="8">Ima1 N-terminal domain-containing protein</fullName>
    </recommendedName>
</protein>
<feature type="transmembrane region" description="Helical" evidence="7">
    <location>
        <begin position="291"/>
        <end position="312"/>
    </location>
</feature>
<dbReference type="PANTHER" id="PTHR28646">
    <property type="entry name" value="TRANSMEMBRANE PROTEIN 201"/>
    <property type="match status" value="1"/>
</dbReference>